<accession>A0A0D9XAI6</accession>
<reference evidence="2 3" key="1">
    <citation type="submission" date="2012-08" db="EMBL/GenBank/DDBJ databases">
        <title>Oryza genome evolution.</title>
        <authorList>
            <person name="Wing R.A."/>
        </authorList>
    </citation>
    <scope>NUCLEOTIDE SEQUENCE</scope>
</reference>
<dbReference type="InterPro" id="IPR013094">
    <property type="entry name" value="AB_hydrolase_3"/>
</dbReference>
<dbReference type="SUPFAM" id="SSF53474">
    <property type="entry name" value="alpha/beta-Hydrolases"/>
    <property type="match status" value="1"/>
</dbReference>
<reference evidence="2" key="3">
    <citation type="submission" date="2015-04" db="UniProtKB">
        <authorList>
            <consortium name="EnsemblPlants"/>
        </authorList>
    </citation>
    <scope>IDENTIFICATION</scope>
</reference>
<dbReference type="InterPro" id="IPR050466">
    <property type="entry name" value="Carboxylest/Gibb_receptor"/>
</dbReference>
<dbReference type="HOGENOM" id="CLU_012494_22_1_1"/>
<dbReference type="AlphaFoldDB" id="A0A0D9XAI6"/>
<evidence type="ECO:0000259" key="1">
    <source>
        <dbReference type="Pfam" id="PF07859"/>
    </source>
</evidence>
<protein>
    <recommendedName>
        <fullName evidence="1">Alpha/beta hydrolase fold-3 domain-containing protein</fullName>
    </recommendedName>
</protein>
<dbReference type="eggNOG" id="KOG1515">
    <property type="taxonomic scope" value="Eukaryota"/>
</dbReference>
<sequence>MGEVVTTTTASSLPTPAKSTSLFSQIAVHPDGTITRPFVPDAPPSLTGAGEVVLSRDVPLDASLATSLRIYLPNPPPPTTNSRKLPIILYFHGGGFVLFTSGTVFYHASCESMAAAVPAIVVSLDYRLAPEHRLPAAYHDAVAAVHWLLAGAGAGDPWIASHGDLSRIIIMGSSSGGNMAFHASVRTKAAVLGIVLHQPYLGGEERTASEEKSGEDAVLPLEANDKLWRLALPAGEDRDHEFSNPAKSMSPAAIAGMPRILVTGSDGDPLIDRQREFVRWLEEHGVDVVDRTDLAGFHAAELFVKEKADDLFAVVRDFIAAAAVDGDR</sequence>
<evidence type="ECO:0000313" key="2">
    <source>
        <dbReference type="EnsemblPlants" id="LPERR08G19370.1"/>
    </source>
</evidence>
<proteinExistence type="predicted"/>
<dbReference type="EnsemblPlants" id="LPERR08G19370.1">
    <property type="protein sequence ID" value="LPERR08G19370.1"/>
    <property type="gene ID" value="LPERR08G19370"/>
</dbReference>
<dbReference type="PANTHER" id="PTHR23024">
    <property type="entry name" value="ARYLACETAMIDE DEACETYLASE"/>
    <property type="match status" value="1"/>
</dbReference>
<evidence type="ECO:0000313" key="3">
    <source>
        <dbReference type="Proteomes" id="UP000032180"/>
    </source>
</evidence>
<dbReference type="Gramene" id="LPERR08G19370.1">
    <property type="protein sequence ID" value="LPERR08G19370.1"/>
    <property type="gene ID" value="LPERR08G19370"/>
</dbReference>
<dbReference type="Gene3D" id="3.40.50.1820">
    <property type="entry name" value="alpha/beta hydrolase"/>
    <property type="match status" value="1"/>
</dbReference>
<dbReference type="GO" id="GO:0016787">
    <property type="term" value="F:hydrolase activity"/>
    <property type="evidence" value="ECO:0007669"/>
    <property type="project" value="InterPro"/>
</dbReference>
<keyword evidence="3" id="KW-1185">Reference proteome</keyword>
<dbReference type="PANTHER" id="PTHR23024:SF393">
    <property type="entry name" value="OS08G0547800 PROTEIN"/>
    <property type="match status" value="1"/>
</dbReference>
<name>A0A0D9XAI6_9ORYZ</name>
<reference evidence="3" key="2">
    <citation type="submission" date="2013-12" db="EMBL/GenBank/DDBJ databases">
        <authorList>
            <person name="Yu Y."/>
            <person name="Lee S."/>
            <person name="de Baynast K."/>
            <person name="Wissotski M."/>
            <person name="Liu L."/>
            <person name="Talag J."/>
            <person name="Goicoechea J."/>
            <person name="Angelova A."/>
            <person name="Jetty R."/>
            <person name="Kudrna D."/>
            <person name="Golser W."/>
            <person name="Rivera L."/>
            <person name="Zhang J."/>
            <person name="Wing R."/>
        </authorList>
    </citation>
    <scope>NUCLEOTIDE SEQUENCE</scope>
</reference>
<dbReference type="STRING" id="77586.A0A0D9XAI6"/>
<feature type="domain" description="Alpha/beta hydrolase fold-3" evidence="1">
    <location>
        <begin position="88"/>
        <end position="298"/>
    </location>
</feature>
<dbReference type="InterPro" id="IPR029058">
    <property type="entry name" value="AB_hydrolase_fold"/>
</dbReference>
<dbReference type="Proteomes" id="UP000032180">
    <property type="component" value="Chromosome 8"/>
</dbReference>
<organism evidence="2 3">
    <name type="scientific">Leersia perrieri</name>
    <dbReference type="NCBI Taxonomy" id="77586"/>
    <lineage>
        <taxon>Eukaryota</taxon>
        <taxon>Viridiplantae</taxon>
        <taxon>Streptophyta</taxon>
        <taxon>Embryophyta</taxon>
        <taxon>Tracheophyta</taxon>
        <taxon>Spermatophyta</taxon>
        <taxon>Magnoliopsida</taxon>
        <taxon>Liliopsida</taxon>
        <taxon>Poales</taxon>
        <taxon>Poaceae</taxon>
        <taxon>BOP clade</taxon>
        <taxon>Oryzoideae</taxon>
        <taxon>Oryzeae</taxon>
        <taxon>Oryzinae</taxon>
        <taxon>Leersia</taxon>
    </lineage>
</organism>
<dbReference type="Pfam" id="PF07859">
    <property type="entry name" value="Abhydrolase_3"/>
    <property type="match status" value="1"/>
</dbReference>